<evidence type="ECO:0000313" key="3">
    <source>
        <dbReference type="Proteomes" id="UP000308549"/>
    </source>
</evidence>
<dbReference type="Proteomes" id="UP000308549">
    <property type="component" value="Unassembled WGS sequence"/>
</dbReference>
<feature type="region of interest" description="Disordered" evidence="1">
    <location>
        <begin position="373"/>
        <end position="518"/>
    </location>
</feature>
<feature type="compositionally biased region" description="Low complexity" evidence="1">
    <location>
        <begin position="434"/>
        <end position="449"/>
    </location>
</feature>
<dbReference type="AlphaFoldDB" id="A0A4U0U4H6"/>
<evidence type="ECO:0008006" key="4">
    <source>
        <dbReference type="Google" id="ProtNLM"/>
    </source>
</evidence>
<comment type="caution">
    <text evidence="2">The sequence shown here is derived from an EMBL/GenBank/DDBJ whole genome shotgun (WGS) entry which is preliminary data.</text>
</comment>
<feature type="compositionally biased region" description="Polar residues" evidence="1">
    <location>
        <begin position="450"/>
        <end position="460"/>
    </location>
</feature>
<keyword evidence="3" id="KW-1185">Reference proteome</keyword>
<feature type="compositionally biased region" description="Polar residues" evidence="1">
    <location>
        <begin position="472"/>
        <end position="497"/>
    </location>
</feature>
<proteinExistence type="predicted"/>
<dbReference type="OrthoDB" id="5369841at2759"/>
<evidence type="ECO:0000256" key="1">
    <source>
        <dbReference type="SAM" id="MobiDB-lite"/>
    </source>
</evidence>
<feature type="compositionally biased region" description="Basic and acidic residues" evidence="1">
    <location>
        <begin position="571"/>
        <end position="589"/>
    </location>
</feature>
<name>A0A4U0U4H6_9PEZI</name>
<evidence type="ECO:0000313" key="2">
    <source>
        <dbReference type="EMBL" id="TKA29754.1"/>
    </source>
</evidence>
<feature type="region of interest" description="Disordered" evidence="1">
    <location>
        <begin position="102"/>
        <end position="175"/>
    </location>
</feature>
<sequence>MDPQSQSFTPYSSNNDTWRLQTDVVRVQQIQVEHSERIARLERRQDEDARMKSVWGNQSPFPSVLSGTPQQAPLQQPPSDQFRGFDDEANNLMSSLHLDAEDEPRRGMGATSRANSVRFDESANQNHFSHSSRPSVDFVSRTSSGLGGLQMTERSSSHKSDGRASSVHSMRSAASGRANSLNLDTGYGLSEANRSPLETPALAPGLMLLGSVPAIIRCWMNTNFKHDALLYAAVCTGSYKSFLDARLIQKLGFDDDVKADRDGLKTVELPVYFPEAVPHPASSRSSSPAPQLPTLTVTFQVVETAIEVDSKAIQIFLGSDTLRAHNADILFSSNSMTLFDDERSKLSIPLVRPENEASFNGLHTASSAIQTAAPAAKAAEQAKEHPPYLNGLGRGNSGASLASTTASPPPGLGKYRPPGAIAAESGTADSAKAGAPGSSSDSRPASRTSNASRPSLSFLRTTVDVPDHPTDSPAQATPPRTGSSPAIWSNWRQGTIGSSSTNATTTPASSSTPHSVSLDWANAGKLRDAAYQRKDTGIKVLKPKSSASRTVSTSSAAASTVATASSPAGDGRSRFFDEGRRRSGVEDPSGKTPPAAQVEGRRESSQTAAGVAPPKTKSNPIGGGSAFSWLNSGGGGAGGGGAAGGGGGKSSG</sequence>
<feature type="region of interest" description="Disordered" evidence="1">
    <location>
        <begin position="542"/>
        <end position="652"/>
    </location>
</feature>
<organism evidence="2 3">
    <name type="scientific">Salinomyces thailandicus</name>
    <dbReference type="NCBI Taxonomy" id="706561"/>
    <lineage>
        <taxon>Eukaryota</taxon>
        <taxon>Fungi</taxon>
        <taxon>Dikarya</taxon>
        <taxon>Ascomycota</taxon>
        <taxon>Pezizomycotina</taxon>
        <taxon>Dothideomycetes</taxon>
        <taxon>Dothideomycetidae</taxon>
        <taxon>Mycosphaerellales</taxon>
        <taxon>Teratosphaeriaceae</taxon>
        <taxon>Salinomyces</taxon>
    </lineage>
</organism>
<feature type="compositionally biased region" description="Gly residues" evidence="1">
    <location>
        <begin position="632"/>
        <end position="652"/>
    </location>
</feature>
<feature type="compositionally biased region" description="Low complexity" evidence="1">
    <location>
        <begin position="545"/>
        <end position="566"/>
    </location>
</feature>
<protein>
    <recommendedName>
        <fullName evidence="4">Ubiquitin carboxyl-terminal hydrolase 19</fullName>
    </recommendedName>
</protein>
<feature type="compositionally biased region" description="Polar residues" evidence="1">
    <location>
        <begin position="397"/>
        <end position="406"/>
    </location>
</feature>
<dbReference type="EMBL" id="NAJL01000013">
    <property type="protein sequence ID" value="TKA29754.1"/>
    <property type="molecule type" value="Genomic_DNA"/>
</dbReference>
<reference evidence="2 3" key="1">
    <citation type="submission" date="2017-03" db="EMBL/GenBank/DDBJ databases">
        <title>Genomes of endolithic fungi from Antarctica.</title>
        <authorList>
            <person name="Coleine C."/>
            <person name="Masonjones S."/>
            <person name="Stajich J.E."/>
        </authorList>
    </citation>
    <scope>NUCLEOTIDE SEQUENCE [LARGE SCALE GENOMIC DNA]</scope>
    <source>
        <strain evidence="2 3">CCFEE 6315</strain>
    </source>
</reference>
<gene>
    <name evidence="2" type="ORF">B0A50_03117</name>
</gene>
<accession>A0A4U0U4H6</accession>
<feature type="compositionally biased region" description="Polar residues" evidence="1">
    <location>
        <begin position="55"/>
        <end position="79"/>
    </location>
</feature>
<feature type="compositionally biased region" description="Low complexity" evidence="1">
    <location>
        <begin position="498"/>
        <end position="517"/>
    </location>
</feature>
<feature type="compositionally biased region" description="Polar residues" evidence="1">
    <location>
        <begin position="122"/>
        <end position="144"/>
    </location>
</feature>
<feature type="region of interest" description="Disordered" evidence="1">
    <location>
        <begin position="43"/>
        <end position="86"/>
    </location>
</feature>